<protein>
    <submittedName>
        <fullName evidence="4">PEP-CTERM sorting domain-containing protein</fullName>
    </submittedName>
</protein>
<evidence type="ECO:0000313" key="5">
    <source>
        <dbReference type="Proteomes" id="UP001626593"/>
    </source>
</evidence>
<dbReference type="Proteomes" id="UP001626593">
    <property type="component" value="Chromosome"/>
</dbReference>
<dbReference type="Pfam" id="PF07589">
    <property type="entry name" value="PEP-CTERM"/>
    <property type="match status" value="1"/>
</dbReference>
<reference evidence="4 5" key="1">
    <citation type="submission" date="2023-12" db="EMBL/GenBank/DDBJ databases">
        <title>A. evansii MAY27, complete genome.</title>
        <authorList>
            <person name="Wang Y."/>
        </authorList>
    </citation>
    <scope>NUCLEOTIDE SEQUENCE [LARGE SCALE GENOMIC DNA]</scope>
    <source>
        <strain evidence="4 5">MAY27</strain>
    </source>
</reference>
<evidence type="ECO:0000313" key="4">
    <source>
        <dbReference type="EMBL" id="WRL46240.1"/>
    </source>
</evidence>
<sequence length="218" mass="21875">MPSRTLITRCALAAVLGTTVSSPAWTALGIDAQSLASYGGIATVTITRAGPTAPSTGSGTVAGISGTTSFSIAWLPGSGNLGYSLAELGGLPLYAVDLGAVLPGSAPTSLGRYVFDLSQPTAAFDLDELDLDGPATGEFDELLALIDADSERSAWTGSATQGIFAAHYRLMLFEVPTGLLAADLPGSADAVAAAVPEPGVLALVGIGLLGIGISLRRR</sequence>
<evidence type="ECO:0000256" key="1">
    <source>
        <dbReference type="SAM" id="Phobius"/>
    </source>
</evidence>
<keyword evidence="1" id="KW-0472">Membrane</keyword>
<keyword evidence="2" id="KW-0732">Signal</keyword>
<keyword evidence="1" id="KW-0812">Transmembrane</keyword>
<accession>A0ABZ1AK42</accession>
<dbReference type="InterPro" id="IPR013424">
    <property type="entry name" value="Ice-binding_C"/>
</dbReference>
<name>A0ABZ1AK42_AROEV</name>
<gene>
    <name evidence="4" type="ORF">U5817_24075</name>
</gene>
<organism evidence="4 5">
    <name type="scientific">Aromatoleum evansii</name>
    <name type="common">Azoarcus evansii</name>
    <dbReference type="NCBI Taxonomy" id="59406"/>
    <lineage>
        <taxon>Bacteria</taxon>
        <taxon>Pseudomonadati</taxon>
        <taxon>Pseudomonadota</taxon>
        <taxon>Betaproteobacteria</taxon>
        <taxon>Rhodocyclales</taxon>
        <taxon>Rhodocyclaceae</taxon>
        <taxon>Aromatoleum</taxon>
    </lineage>
</organism>
<dbReference type="NCBIfam" id="TIGR02595">
    <property type="entry name" value="PEP_CTERM"/>
    <property type="match status" value="1"/>
</dbReference>
<dbReference type="RefSeq" id="WP_407279100.1">
    <property type="nucleotide sequence ID" value="NZ_CP141259.1"/>
</dbReference>
<keyword evidence="1" id="KW-1133">Transmembrane helix</keyword>
<feature type="domain" description="Ice-binding protein C-terminal" evidence="3">
    <location>
        <begin position="194"/>
        <end position="218"/>
    </location>
</feature>
<evidence type="ECO:0000256" key="2">
    <source>
        <dbReference type="SAM" id="SignalP"/>
    </source>
</evidence>
<proteinExistence type="predicted"/>
<feature type="chain" id="PRO_5047235617" evidence="2">
    <location>
        <begin position="27"/>
        <end position="218"/>
    </location>
</feature>
<feature type="signal peptide" evidence="2">
    <location>
        <begin position="1"/>
        <end position="26"/>
    </location>
</feature>
<evidence type="ECO:0000259" key="3">
    <source>
        <dbReference type="Pfam" id="PF07589"/>
    </source>
</evidence>
<keyword evidence="5" id="KW-1185">Reference proteome</keyword>
<dbReference type="EMBL" id="CP141259">
    <property type="protein sequence ID" value="WRL46240.1"/>
    <property type="molecule type" value="Genomic_DNA"/>
</dbReference>
<feature type="transmembrane region" description="Helical" evidence="1">
    <location>
        <begin position="198"/>
        <end position="215"/>
    </location>
</feature>